<dbReference type="EMBL" id="BMTU01000001">
    <property type="protein sequence ID" value="GGQ65659.1"/>
    <property type="molecule type" value="Genomic_DNA"/>
</dbReference>
<protein>
    <submittedName>
        <fullName evidence="2">Membrane protein</fullName>
    </submittedName>
</protein>
<reference evidence="2" key="2">
    <citation type="submission" date="2020-09" db="EMBL/GenBank/DDBJ databases">
        <authorList>
            <person name="Sun Q."/>
            <person name="Ohkuma M."/>
        </authorList>
    </citation>
    <scope>NUCLEOTIDE SEQUENCE</scope>
    <source>
        <strain evidence="2">JCM 4403</strain>
    </source>
</reference>
<dbReference type="InterPro" id="IPR047763">
    <property type="entry name" value="PG_bind_dom_phiBT1-type"/>
</dbReference>
<dbReference type="InterPro" id="IPR036366">
    <property type="entry name" value="PGBDSf"/>
</dbReference>
<feature type="region of interest" description="Disordered" evidence="1">
    <location>
        <begin position="132"/>
        <end position="177"/>
    </location>
</feature>
<keyword evidence="3" id="KW-1185">Reference proteome</keyword>
<dbReference type="SUPFAM" id="SSF47090">
    <property type="entry name" value="PGBD-like"/>
    <property type="match status" value="1"/>
</dbReference>
<comment type="caution">
    <text evidence="2">The sequence shown here is derived from an EMBL/GenBank/DDBJ whole genome shotgun (WGS) entry which is preliminary data.</text>
</comment>
<name>A0A918ETH6_9ACTN</name>
<dbReference type="NCBIfam" id="NF038080">
    <property type="entry name" value="PG_bind_siph"/>
    <property type="match status" value="1"/>
</dbReference>
<proteinExistence type="predicted"/>
<evidence type="ECO:0000313" key="2">
    <source>
        <dbReference type="EMBL" id="GGQ65659.1"/>
    </source>
</evidence>
<sequence>MGSPVFGTFDPAGDRDCPGCAHEPRALPHSPFGRRPGQPAPHRTARPDVFAGEPGRRGGWEPAVTRVDLVGRARRWAARKVPHAMAGFGPGAGTASLTEFGRMLVRGGAGPVRASPPGRGRTAEDRTAARVLQEGPGSPGAVAGGPPGPPARERPLFGAGRDGLSGGSASAAGGARGPLVPGYPGRAAFRPGAENEHVTRLGRRLVAKGFGRYGTGGPGPRWGEADRRGVRAFQRAQGWRGGAADGHPGPETWRRLFS</sequence>
<dbReference type="RefSeq" id="WP_189556009.1">
    <property type="nucleotide sequence ID" value="NZ_BMTU01000001.1"/>
</dbReference>
<evidence type="ECO:0000256" key="1">
    <source>
        <dbReference type="SAM" id="MobiDB-lite"/>
    </source>
</evidence>
<accession>A0A918ETH6</accession>
<dbReference type="Proteomes" id="UP000656732">
    <property type="component" value="Unassembled WGS sequence"/>
</dbReference>
<dbReference type="InterPro" id="IPR036365">
    <property type="entry name" value="PGBD-like_sf"/>
</dbReference>
<organism evidence="2 3">
    <name type="scientific">Streptomyces pilosus</name>
    <dbReference type="NCBI Taxonomy" id="28893"/>
    <lineage>
        <taxon>Bacteria</taxon>
        <taxon>Bacillati</taxon>
        <taxon>Actinomycetota</taxon>
        <taxon>Actinomycetes</taxon>
        <taxon>Kitasatosporales</taxon>
        <taxon>Streptomycetaceae</taxon>
        <taxon>Streptomyces</taxon>
    </lineage>
</organism>
<feature type="region of interest" description="Disordered" evidence="1">
    <location>
        <begin position="237"/>
        <end position="258"/>
    </location>
</feature>
<evidence type="ECO:0000313" key="3">
    <source>
        <dbReference type="Proteomes" id="UP000656732"/>
    </source>
</evidence>
<feature type="compositionally biased region" description="Basic and acidic residues" evidence="1">
    <location>
        <begin position="12"/>
        <end position="26"/>
    </location>
</feature>
<feature type="region of interest" description="Disordered" evidence="1">
    <location>
        <begin position="1"/>
        <end position="58"/>
    </location>
</feature>
<dbReference type="Gene3D" id="1.10.101.10">
    <property type="entry name" value="PGBD-like superfamily/PGBD"/>
    <property type="match status" value="1"/>
</dbReference>
<dbReference type="AlphaFoldDB" id="A0A918ETH6"/>
<gene>
    <name evidence="2" type="ORF">GCM10010280_10280</name>
</gene>
<reference evidence="2" key="1">
    <citation type="journal article" date="2014" name="Int. J. Syst. Evol. Microbiol.">
        <title>Complete genome sequence of Corynebacterium casei LMG S-19264T (=DSM 44701T), isolated from a smear-ripened cheese.</title>
        <authorList>
            <consortium name="US DOE Joint Genome Institute (JGI-PGF)"/>
            <person name="Walter F."/>
            <person name="Albersmeier A."/>
            <person name="Kalinowski J."/>
            <person name="Ruckert C."/>
        </authorList>
    </citation>
    <scope>NUCLEOTIDE SEQUENCE</scope>
    <source>
        <strain evidence="2">JCM 4403</strain>
    </source>
</reference>